<keyword evidence="1" id="KW-0732">Signal</keyword>
<proteinExistence type="predicted"/>
<feature type="chain" id="PRO_5046313330" description="Outer membrane beta-barrel protein" evidence="1">
    <location>
        <begin position="23"/>
        <end position="189"/>
    </location>
</feature>
<evidence type="ECO:0000313" key="2">
    <source>
        <dbReference type="EMBL" id="MDO1449143.1"/>
    </source>
</evidence>
<keyword evidence="3" id="KW-1185">Reference proteome</keyword>
<dbReference type="RefSeq" id="WP_302039944.1">
    <property type="nucleotide sequence ID" value="NZ_JAUKPO010000016.1"/>
</dbReference>
<gene>
    <name evidence="2" type="ORF">Q0590_22895</name>
</gene>
<dbReference type="Proteomes" id="UP001168528">
    <property type="component" value="Unassembled WGS sequence"/>
</dbReference>
<sequence>MFKLLTFVVLSAGILLSQPTFGQGWADIPLGAMPMQYNPSFAGQMGGPRISSSMGYDVLKFAYTAAPESRKRSYSLYTSYDQFISAIRSGIGITAGVERDKNSFNSIDINNKHVRQDMTERSRFLSVAVAPKLSIHGKYTLSPSVDIAYATFRSHTIHYPDYPADSGRRDIKFYKPGVAKQGRAFVQYK</sequence>
<protein>
    <recommendedName>
        <fullName evidence="4">Outer membrane beta-barrel protein</fullName>
    </recommendedName>
</protein>
<reference evidence="2" key="1">
    <citation type="submission" date="2023-07" db="EMBL/GenBank/DDBJ databases">
        <title>The genome sequence of Rhodocytophaga aerolata KACC 12507.</title>
        <authorList>
            <person name="Zhang X."/>
        </authorList>
    </citation>
    <scope>NUCLEOTIDE SEQUENCE</scope>
    <source>
        <strain evidence="2">KACC 12507</strain>
    </source>
</reference>
<organism evidence="2 3">
    <name type="scientific">Rhodocytophaga aerolata</name>
    <dbReference type="NCBI Taxonomy" id="455078"/>
    <lineage>
        <taxon>Bacteria</taxon>
        <taxon>Pseudomonadati</taxon>
        <taxon>Bacteroidota</taxon>
        <taxon>Cytophagia</taxon>
        <taxon>Cytophagales</taxon>
        <taxon>Rhodocytophagaceae</taxon>
        <taxon>Rhodocytophaga</taxon>
    </lineage>
</organism>
<accession>A0ABT8RD65</accession>
<dbReference type="EMBL" id="JAUKPO010000016">
    <property type="protein sequence ID" value="MDO1449143.1"/>
    <property type="molecule type" value="Genomic_DNA"/>
</dbReference>
<feature type="signal peptide" evidence="1">
    <location>
        <begin position="1"/>
        <end position="22"/>
    </location>
</feature>
<comment type="caution">
    <text evidence="2">The sequence shown here is derived from an EMBL/GenBank/DDBJ whole genome shotgun (WGS) entry which is preliminary data.</text>
</comment>
<evidence type="ECO:0000313" key="3">
    <source>
        <dbReference type="Proteomes" id="UP001168528"/>
    </source>
</evidence>
<name>A0ABT8RD65_9BACT</name>
<evidence type="ECO:0000256" key="1">
    <source>
        <dbReference type="SAM" id="SignalP"/>
    </source>
</evidence>
<evidence type="ECO:0008006" key="4">
    <source>
        <dbReference type="Google" id="ProtNLM"/>
    </source>
</evidence>